<organism evidence="3 4">
    <name type="scientific">Micromonospora chaiyaphumensis</name>
    <dbReference type="NCBI Taxonomy" id="307119"/>
    <lineage>
        <taxon>Bacteria</taxon>
        <taxon>Bacillati</taxon>
        <taxon>Actinomycetota</taxon>
        <taxon>Actinomycetes</taxon>
        <taxon>Micromonosporales</taxon>
        <taxon>Micromonosporaceae</taxon>
        <taxon>Micromonospora</taxon>
    </lineage>
</organism>
<feature type="transmembrane region" description="Helical" evidence="2">
    <location>
        <begin position="170"/>
        <end position="194"/>
    </location>
</feature>
<feature type="transmembrane region" description="Helical" evidence="2">
    <location>
        <begin position="316"/>
        <end position="334"/>
    </location>
</feature>
<keyword evidence="2" id="KW-0812">Transmembrane</keyword>
<keyword evidence="4" id="KW-1185">Reference proteome</keyword>
<keyword evidence="2" id="KW-1133">Transmembrane helix</keyword>
<proteinExistence type="predicted"/>
<evidence type="ECO:0000256" key="2">
    <source>
        <dbReference type="SAM" id="Phobius"/>
    </source>
</evidence>
<feature type="transmembrane region" description="Helical" evidence="2">
    <location>
        <begin position="369"/>
        <end position="386"/>
    </location>
</feature>
<feature type="transmembrane region" description="Helical" evidence="2">
    <location>
        <begin position="117"/>
        <end position="135"/>
    </location>
</feature>
<reference evidence="4" key="1">
    <citation type="submission" date="2016-06" db="EMBL/GenBank/DDBJ databases">
        <authorList>
            <person name="Varghese N."/>
            <person name="Submissions Spin"/>
        </authorList>
    </citation>
    <scope>NUCLEOTIDE SEQUENCE [LARGE SCALE GENOMIC DNA]</scope>
    <source>
        <strain evidence="4">DSM 45246</strain>
    </source>
</reference>
<accession>A0A1C4XCE5</accession>
<feature type="transmembrane region" description="Helical" evidence="2">
    <location>
        <begin position="215"/>
        <end position="233"/>
    </location>
</feature>
<evidence type="ECO:0000256" key="1">
    <source>
        <dbReference type="SAM" id="MobiDB-lite"/>
    </source>
</evidence>
<dbReference type="PANTHER" id="PTHR36840:SF1">
    <property type="entry name" value="BLL5714 PROTEIN"/>
    <property type="match status" value="1"/>
</dbReference>
<dbReference type="Pfam" id="PF06772">
    <property type="entry name" value="LtrA"/>
    <property type="match status" value="1"/>
</dbReference>
<dbReference type="Proteomes" id="UP000199629">
    <property type="component" value="Unassembled WGS sequence"/>
</dbReference>
<feature type="transmembrane region" description="Helical" evidence="2">
    <location>
        <begin position="346"/>
        <end position="363"/>
    </location>
</feature>
<feature type="transmembrane region" description="Helical" evidence="2">
    <location>
        <begin position="147"/>
        <end position="164"/>
    </location>
</feature>
<feature type="compositionally biased region" description="Basic and acidic residues" evidence="1">
    <location>
        <begin position="400"/>
        <end position="413"/>
    </location>
</feature>
<dbReference type="EMBL" id="FMCS01000005">
    <property type="protein sequence ID" value="SCF05992.1"/>
    <property type="molecule type" value="Genomic_DNA"/>
</dbReference>
<feature type="transmembrane region" description="Helical" evidence="2">
    <location>
        <begin position="21"/>
        <end position="38"/>
    </location>
</feature>
<dbReference type="InterPro" id="IPR010640">
    <property type="entry name" value="Low_temperature_requirement_A"/>
</dbReference>
<protein>
    <submittedName>
        <fullName evidence="3">Low temperature requirement protein LtrA</fullName>
    </submittedName>
</protein>
<feature type="transmembrane region" description="Helical" evidence="2">
    <location>
        <begin position="239"/>
        <end position="259"/>
    </location>
</feature>
<evidence type="ECO:0000313" key="4">
    <source>
        <dbReference type="Proteomes" id="UP000199629"/>
    </source>
</evidence>
<dbReference type="RefSeq" id="WP_091263727.1">
    <property type="nucleotide sequence ID" value="NZ_FMCS01000005.1"/>
</dbReference>
<dbReference type="PANTHER" id="PTHR36840">
    <property type="entry name" value="BLL5714 PROTEIN"/>
    <property type="match status" value="1"/>
</dbReference>
<feature type="region of interest" description="Disordered" evidence="1">
    <location>
        <begin position="393"/>
        <end position="413"/>
    </location>
</feature>
<name>A0A1C4XCE5_9ACTN</name>
<evidence type="ECO:0000313" key="3">
    <source>
        <dbReference type="EMBL" id="SCF05992.1"/>
    </source>
</evidence>
<gene>
    <name evidence="3" type="ORF">GA0070214_105357</name>
</gene>
<feature type="transmembrane region" description="Helical" evidence="2">
    <location>
        <begin position="86"/>
        <end position="105"/>
    </location>
</feature>
<sequence length="413" mass="44258">MATGRGAGLLRPPASSGRATFLELFFDLAFVVALTRVTQRFVDLSDDTGWALVAGLGRTLLLFLALWLIWSHTVWITSRYEPERSIIQAVVVGTMFAGLVMAVTLPRALEERALPFAAAYLVVMVVRPLVVAAALRGHPRRLVPFRLAAWAAASAPLWLAGALGPDALRLPLWAAALAVDYLAWALGWPVPRLGASAVHRWRIAGTHLADRHQQMFLVSLGETILVISMVFGGTDYSPVRAAAFGVAFATSALLWRIYFHRAGLLLPEALGRAGMPGRLGTVSERAHLLIVLGVLVTAVGYELVIDHPFGPPRPGLLLFVVGGPVLFLVARTLLEYEIFGRVSESRVIGLAALLLFTPALARWAPMVGLSVVAGVLALVALLDALLSRGRPLEPSASSVAREESASGDRDSEA</sequence>
<keyword evidence="2" id="KW-0472">Membrane</keyword>
<feature type="transmembrane region" description="Helical" evidence="2">
    <location>
        <begin position="286"/>
        <end position="304"/>
    </location>
</feature>
<dbReference type="AlphaFoldDB" id="A0A1C4XCE5"/>
<feature type="transmembrane region" description="Helical" evidence="2">
    <location>
        <begin position="50"/>
        <end position="74"/>
    </location>
</feature>